<dbReference type="AlphaFoldDB" id="A0A5B7J5D5"/>
<gene>
    <name evidence="1" type="ORF">E2C01_084090</name>
</gene>
<keyword evidence="2" id="KW-1185">Reference proteome</keyword>
<reference evidence="1 2" key="1">
    <citation type="submission" date="2019-05" db="EMBL/GenBank/DDBJ databases">
        <title>Another draft genome of Portunus trituberculatus and its Hox gene families provides insights of decapod evolution.</title>
        <authorList>
            <person name="Jeong J.-H."/>
            <person name="Song I."/>
            <person name="Kim S."/>
            <person name="Choi T."/>
            <person name="Kim D."/>
            <person name="Ryu S."/>
            <person name="Kim W."/>
        </authorList>
    </citation>
    <scope>NUCLEOTIDE SEQUENCE [LARGE SCALE GENOMIC DNA]</scope>
    <source>
        <tissue evidence="1">Muscle</tissue>
    </source>
</reference>
<evidence type="ECO:0000313" key="2">
    <source>
        <dbReference type="Proteomes" id="UP000324222"/>
    </source>
</evidence>
<accession>A0A5B7J5D5</accession>
<evidence type="ECO:0000313" key="1">
    <source>
        <dbReference type="EMBL" id="MPC89156.1"/>
    </source>
</evidence>
<comment type="caution">
    <text evidence="1">The sequence shown here is derived from an EMBL/GenBank/DDBJ whole genome shotgun (WGS) entry which is preliminary data.</text>
</comment>
<sequence>MNSEQQQREAQTAVIMPETPFTTPILIKSLKRVIHPTDLTSLPSPPPAPRLFMQELAQVSGGALTCGLDRGVFIPMYSY</sequence>
<proteinExistence type="predicted"/>
<organism evidence="1 2">
    <name type="scientific">Portunus trituberculatus</name>
    <name type="common">Swimming crab</name>
    <name type="synonym">Neptunus trituberculatus</name>
    <dbReference type="NCBI Taxonomy" id="210409"/>
    <lineage>
        <taxon>Eukaryota</taxon>
        <taxon>Metazoa</taxon>
        <taxon>Ecdysozoa</taxon>
        <taxon>Arthropoda</taxon>
        <taxon>Crustacea</taxon>
        <taxon>Multicrustacea</taxon>
        <taxon>Malacostraca</taxon>
        <taxon>Eumalacostraca</taxon>
        <taxon>Eucarida</taxon>
        <taxon>Decapoda</taxon>
        <taxon>Pleocyemata</taxon>
        <taxon>Brachyura</taxon>
        <taxon>Eubrachyura</taxon>
        <taxon>Portunoidea</taxon>
        <taxon>Portunidae</taxon>
        <taxon>Portuninae</taxon>
        <taxon>Portunus</taxon>
    </lineage>
</organism>
<dbReference type="Proteomes" id="UP000324222">
    <property type="component" value="Unassembled WGS sequence"/>
</dbReference>
<protein>
    <submittedName>
        <fullName evidence="1">Uncharacterized protein</fullName>
    </submittedName>
</protein>
<dbReference type="EMBL" id="VSRR010080073">
    <property type="protein sequence ID" value="MPC89156.1"/>
    <property type="molecule type" value="Genomic_DNA"/>
</dbReference>
<name>A0A5B7J5D5_PORTR</name>